<dbReference type="EMBL" id="CAUYUJ010014923">
    <property type="protein sequence ID" value="CAK0847712.1"/>
    <property type="molecule type" value="Genomic_DNA"/>
</dbReference>
<proteinExistence type="predicted"/>
<evidence type="ECO:0000256" key="1">
    <source>
        <dbReference type="SAM" id="MobiDB-lite"/>
    </source>
</evidence>
<keyword evidence="3" id="KW-1185">Reference proteome</keyword>
<protein>
    <submittedName>
        <fullName evidence="2">Uncharacterized protein</fullName>
    </submittedName>
</protein>
<feature type="non-terminal residue" evidence="2">
    <location>
        <position position="1"/>
    </location>
</feature>
<reference evidence="2" key="1">
    <citation type="submission" date="2023-10" db="EMBL/GenBank/DDBJ databases">
        <authorList>
            <person name="Chen Y."/>
            <person name="Shah S."/>
            <person name="Dougan E. K."/>
            <person name="Thang M."/>
            <person name="Chan C."/>
        </authorList>
    </citation>
    <scope>NUCLEOTIDE SEQUENCE [LARGE SCALE GENOMIC DNA]</scope>
</reference>
<gene>
    <name evidence="2" type="ORF">PCOR1329_LOCUS40843</name>
</gene>
<sequence length="97" mass="10740">RRSYILNQRSLPLVNHPKRWCTSTPSRGRYVRFHITSSARTFARCWPEPSTRTSAGHPPGSSTPSAPSSSSRRSSARASPSSGWPCASTRRGGRWGR</sequence>
<organism evidence="2 3">
    <name type="scientific">Prorocentrum cordatum</name>
    <dbReference type="NCBI Taxonomy" id="2364126"/>
    <lineage>
        <taxon>Eukaryota</taxon>
        <taxon>Sar</taxon>
        <taxon>Alveolata</taxon>
        <taxon>Dinophyceae</taxon>
        <taxon>Prorocentrales</taxon>
        <taxon>Prorocentraceae</taxon>
        <taxon>Prorocentrum</taxon>
    </lineage>
</organism>
<feature type="compositionally biased region" description="Low complexity" evidence="1">
    <location>
        <begin position="54"/>
        <end position="83"/>
    </location>
</feature>
<feature type="region of interest" description="Disordered" evidence="1">
    <location>
        <begin position="47"/>
        <end position="97"/>
    </location>
</feature>
<dbReference type="Proteomes" id="UP001189429">
    <property type="component" value="Unassembled WGS sequence"/>
</dbReference>
<accession>A0ABN9TNV9</accession>
<evidence type="ECO:0000313" key="2">
    <source>
        <dbReference type="EMBL" id="CAK0847712.1"/>
    </source>
</evidence>
<name>A0ABN9TNV9_9DINO</name>
<evidence type="ECO:0000313" key="3">
    <source>
        <dbReference type="Proteomes" id="UP001189429"/>
    </source>
</evidence>
<comment type="caution">
    <text evidence="2">The sequence shown here is derived from an EMBL/GenBank/DDBJ whole genome shotgun (WGS) entry which is preliminary data.</text>
</comment>
<feature type="non-terminal residue" evidence="2">
    <location>
        <position position="97"/>
    </location>
</feature>